<proteinExistence type="predicted"/>
<accession>A0A9P1EG98</accession>
<dbReference type="OrthoDB" id="1732346at2759"/>
<evidence type="ECO:0000313" key="2">
    <source>
        <dbReference type="EMBL" id="CAH9104274.1"/>
    </source>
</evidence>
<dbReference type="PANTHER" id="PTHR36058">
    <property type="entry name" value="NUCLEOPHOSMIN"/>
    <property type="match status" value="1"/>
</dbReference>
<reference evidence="2" key="1">
    <citation type="submission" date="2022-07" db="EMBL/GenBank/DDBJ databases">
        <authorList>
            <person name="Macas J."/>
            <person name="Novak P."/>
            <person name="Neumann P."/>
        </authorList>
    </citation>
    <scope>NUCLEOTIDE SEQUENCE</scope>
</reference>
<organism evidence="2 3">
    <name type="scientific">Cuscuta europaea</name>
    <name type="common">European dodder</name>
    <dbReference type="NCBI Taxonomy" id="41803"/>
    <lineage>
        <taxon>Eukaryota</taxon>
        <taxon>Viridiplantae</taxon>
        <taxon>Streptophyta</taxon>
        <taxon>Embryophyta</taxon>
        <taxon>Tracheophyta</taxon>
        <taxon>Spermatophyta</taxon>
        <taxon>Magnoliopsida</taxon>
        <taxon>eudicotyledons</taxon>
        <taxon>Gunneridae</taxon>
        <taxon>Pentapetalae</taxon>
        <taxon>asterids</taxon>
        <taxon>lamiids</taxon>
        <taxon>Solanales</taxon>
        <taxon>Convolvulaceae</taxon>
        <taxon>Cuscuteae</taxon>
        <taxon>Cuscuta</taxon>
        <taxon>Cuscuta subgen. Cuscuta</taxon>
    </lineage>
</organism>
<sequence>MEKLLRSMQGMPGAPGMKMYSRENLMNQNIGDEDADEDDDDKDDFPKNLGKALNKGKETKKIDWKENVIKRFQEANRTVKRHANTVSYRLRRRWKSKKEELQKRSKSSETEL</sequence>
<keyword evidence="3" id="KW-1185">Reference proteome</keyword>
<dbReference type="PANTHER" id="PTHR36058:SF1">
    <property type="entry name" value="NUCLEOPHOSMIN"/>
    <property type="match status" value="1"/>
</dbReference>
<dbReference type="EMBL" id="CAMAPE010000045">
    <property type="protein sequence ID" value="CAH9104274.1"/>
    <property type="molecule type" value="Genomic_DNA"/>
</dbReference>
<protein>
    <submittedName>
        <fullName evidence="2">Uncharacterized protein</fullName>
    </submittedName>
</protein>
<dbReference type="AlphaFoldDB" id="A0A9P1EG98"/>
<comment type="caution">
    <text evidence="2">The sequence shown here is derived from an EMBL/GenBank/DDBJ whole genome shotgun (WGS) entry which is preliminary data.</text>
</comment>
<evidence type="ECO:0000313" key="3">
    <source>
        <dbReference type="Proteomes" id="UP001152484"/>
    </source>
</evidence>
<feature type="region of interest" description="Disordered" evidence="1">
    <location>
        <begin position="92"/>
        <end position="112"/>
    </location>
</feature>
<feature type="compositionally biased region" description="Acidic residues" evidence="1">
    <location>
        <begin position="31"/>
        <end position="43"/>
    </location>
</feature>
<name>A0A9P1EG98_CUSEU</name>
<feature type="compositionally biased region" description="Basic and acidic residues" evidence="1">
    <location>
        <begin position="97"/>
        <end position="112"/>
    </location>
</feature>
<feature type="region of interest" description="Disordered" evidence="1">
    <location>
        <begin position="1"/>
        <end position="58"/>
    </location>
</feature>
<gene>
    <name evidence="2" type="ORF">CEURO_LOCUS16496</name>
</gene>
<evidence type="ECO:0000256" key="1">
    <source>
        <dbReference type="SAM" id="MobiDB-lite"/>
    </source>
</evidence>
<dbReference type="Proteomes" id="UP001152484">
    <property type="component" value="Unassembled WGS sequence"/>
</dbReference>